<evidence type="ECO:0000256" key="1">
    <source>
        <dbReference type="SAM" id="MobiDB-lite"/>
    </source>
</evidence>
<feature type="region of interest" description="Disordered" evidence="1">
    <location>
        <begin position="1"/>
        <end position="60"/>
    </location>
</feature>
<feature type="compositionally biased region" description="Basic and acidic residues" evidence="1">
    <location>
        <begin position="1"/>
        <end position="10"/>
    </location>
</feature>
<proteinExistence type="predicted"/>
<feature type="non-terminal residue" evidence="2">
    <location>
        <position position="1"/>
    </location>
</feature>
<feature type="compositionally biased region" description="Acidic residues" evidence="1">
    <location>
        <begin position="37"/>
        <end position="53"/>
    </location>
</feature>
<evidence type="ECO:0000313" key="2">
    <source>
        <dbReference type="EMBL" id="GFD09593.1"/>
    </source>
</evidence>
<comment type="caution">
    <text evidence="2">The sequence shown here is derived from an EMBL/GenBank/DDBJ whole genome shotgun (WGS) entry which is preliminary data.</text>
</comment>
<dbReference type="EMBL" id="BKCJ011246583">
    <property type="protein sequence ID" value="GFD09593.1"/>
    <property type="molecule type" value="Genomic_DNA"/>
</dbReference>
<name>A0A699TIQ6_TANCI</name>
<organism evidence="2">
    <name type="scientific">Tanacetum cinerariifolium</name>
    <name type="common">Dalmatian daisy</name>
    <name type="synonym">Chrysanthemum cinerariifolium</name>
    <dbReference type="NCBI Taxonomy" id="118510"/>
    <lineage>
        <taxon>Eukaryota</taxon>
        <taxon>Viridiplantae</taxon>
        <taxon>Streptophyta</taxon>
        <taxon>Embryophyta</taxon>
        <taxon>Tracheophyta</taxon>
        <taxon>Spermatophyta</taxon>
        <taxon>Magnoliopsida</taxon>
        <taxon>eudicotyledons</taxon>
        <taxon>Gunneridae</taxon>
        <taxon>Pentapetalae</taxon>
        <taxon>asterids</taxon>
        <taxon>campanulids</taxon>
        <taxon>Asterales</taxon>
        <taxon>Asteraceae</taxon>
        <taxon>Asteroideae</taxon>
        <taxon>Anthemideae</taxon>
        <taxon>Anthemidinae</taxon>
        <taxon>Tanacetum</taxon>
    </lineage>
</organism>
<gene>
    <name evidence="2" type="ORF">Tci_881562</name>
</gene>
<feature type="compositionally biased region" description="Polar residues" evidence="1">
    <location>
        <begin position="20"/>
        <end position="29"/>
    </location>
</feature>
<dbReference type="AlphaFoldDB" id="A0A699TIQ6"/>
<protein>
    <submittedName>
        <fullName evidence="2">Uncharacterized protein</fullName>
    </submittedName>
</protein>
<accession>A0A699TIQ6</accession>
<reference evidence="2" key="1">
    <citation type="journal article" date="2019" name="Sci. Rep.">
        <title>Draft genome of Tanacetum cinerariifolium, the natural source of mosquito coil.</title>
        <authorList>
            <person name="Yamashiro T."/>
            <person name="Shiraishi A."/>
            <person name="Satake H."/>
            <person name="Nakayama K."/>
        </authorList>
    </citation>
    <scope>NUCLEOTIDE SEQUENCE</scope>
</reference>
<sequence length="60" mass="6538">EHCVLSDKPAKAKRIKRSVSRNTRQSRGSPKSVGASEAEEVPAEELQGAEEDADFQKAVE</sequence>
<feature type="non-terminal residue" evidence="2">
    <location>
        <position position="60"/>
    </location>
</feature>